<dbReference type="Pfam" id="PF00072">
    <property type="entry name" value="Response_reg"/>
    <property type="match status" value="1"/>
</dbReference>
<dbReference type="GO" id="GO:0005829">
    <property type="term" value="C:cytosol"/>
    <property type="evidence" value="ECO:0007669"/>
    <property type="project" value="TreeGrafter"/>
</dbReference>
<organism evidence="6 7">
    <name type="scientific">Oceanococcus atlanticus</name>
    <dbReference type="NCBI Taxonomy" id="1317117"/>
    <lineage>
        <taxon>Bacteria</taxon>
        <taxon>Pseudomonadati</taxon>
        <taxon>Pseudomonadota</taxon>
        <taxon>Gammaproteobacteria</taxon>
        <taxon>Chromatiales</taxon>
        <taxon>Oceanococcaceae</taxon>
        <taxon>Oceanococcus</taxon>
    </lineage>
</organism>
<proteinExistence type="predicted"/>
<dbReference type="Gene3D" id="2.40.50.1020">
    <property type="entry name" value="LytTr DNA-binding domain"/>
    <property type="match status" value="1"/>
</dbReference>
<dbReference type="PANTHER" id="PTHR48111:SF3">
    <property type="entry name" value="TRANSCRIPTIONAL REGULATORY PROTEIN BTSR"/>
    <property type="match status" value="1"/>
</dbReference>
<dbReference type="OrthoDB" id="236568at2"/>
<evidence type="ECO:0000313" key="7">
    <source>
        <dbReference type="Proteomes" id="UP000192342"/>
    </source>
</evidence>
<dbReference type="GO" id="GO:0032993">
    <property type="term" value="C:protein-DNA complex"/>
    <property type="evidence" value="ECO:0007669"/>
    <property type="project" value="TreeGrafter"/>
</dbReference>
<dbReference type="SUPFAM" id="SSF52172">
    <property type="entry name" value="CheY-like"/>
    <property type="match status" value="1"/>
</dbReference>
<protein>
    <submittedName>
        <fullName evidence="6">Response regulator receiver protein</fullName>
    </submittedName>
</protein>
<dbReference type="AlphaFoldDB" id="A0A1Y1SIU0"/>
<name>A0A1Y1SIU0_9GAMM</name>
<dbReference type="RefSeq" id="WP_083560841.1">
    <property type="nucleotide sequence ID" value="NZ_AQQV01000001.1"/>
</dbReference>
<reference evidence="6 7" key="1">
    <citation type="submission" date="2013-04" db="EMBL/GenBank/DDBJ databases">
        <title>Oceanococcus atlanticus 22II-S10r2 Genome Sequencing.</title>
        <authorList>
            <person name="Lai Q."/>
            <person name="Li G."/>
            <person name="Shao Z."/>
        </authorList>
    </citation>
    <scope>NUCLEOTIDE SEQUENCE [LARGE SCALE GENOMIC DNA]</scope>
    <source>
        <strain evidence="6 7">22II-S10r2</strain>
    </source>
</reference>
<dbReference type="SMART" id="SM00448">
    <property type="entry name" value="REC"/>
    <property type="match status" value="1"/>
</dbReference>
<dbReference type="Proteomes" id="UP000192342">
    <property type="component" value="Unassembled WGS sequence"/>
</dbReference>
<dbReference type="SMART" id="SM00850">
    <property type="entry name" value="LytTR"/>
    <property type="match status" value="1"/>
</dbReference>
<evidence type="ECO:0000259" key="5">
    <source>
        <dbReference type="PROSITE" id="PS50930"/>
    </source>
</evidence>
<feature type="domain" description="Response regulatory" evidence="4">
    <location>
        <begin position="2"/>
        <end position="116"/>
    </location>
</feature>
<dbReference type="PROSITE" id="PS50930">
    <property type="entry name" value="HTH_LYTTR"/>
    <property type="match status" value="1"/>
</dbReference>
<evidence type="ECO:0000256" key="3">
    <source>
        <dbReference type="PROSITE-ProRule" id="PRU00169"/>
    </source>
</evidence>
<dbReference type="GO" id="GO:0006355">
    <property type="term" value="P:regulation of DNA-templated transcription"/>
    <property type="evidence" value="ECO:0007669"/>
    <property type="project" value="TreeGrafter"/>
</dbReference>
<dbReference type="Gene3D" id="3.40.50.2300">
    <property type="match status" value="1"/>
</dbReference>
<evidence type="ECO:0000256" key="1">
    <source>
        <dbReference type="ARBA" id="ARBA00023012"/>
    </source>
</evidence>
<dbReference type="STRING" id="1317117.ATO7_06920"/>
<dbReference type="InterPro" id="IPR039420">
    <property type="entry name" value="WalR-like"/>
</dbReference>
<accession>A0A1Y1SIU0</accession>
<sequence length="252" mass="28183">MKVLIVDDEPLARERLKGLLAHFPGFELAGEAGDGASALQLIEETQPDILLLDIRMPGLDGLQVARSLSKSALPPAIIFTTAFSEHALSAFDTIASGYLLKPIKKDKLGEALHNARRPSKAQMDTLSHKRPAQIQSDRSHIVATTRDGQVRIAVEDIIYFLADQKYTTVYHLQGEVLIEESLRHLEDDLAPQFIRVHRKVLVNTEFIVGLERSDTHGLHGATLTVRHSREKLPVSRRRLAEIRRLLFKSTPI</sequence>
<dbReference type="InterPro" id="IPR001789">
    <property type="entry name" value="Sig_transdc_resp-reg_receiver"/>
</dbReference>
<dbReference type="InterPro" id="IPR007492">
    <property type="entry name" value="LytTR_DNA-bd_dom"/>
</dbReference>
<dbReference type="EMBL" id="AQQV01000001">
    <property type="protein sequence ID" value="ORE89593.1"/>
    <property type="molecule type" value="Genomic_DNA"/>
</dbReference>
<evidence type="ECO:0000313" key="6">
    <source>
        <dbReference type="EMBL" id="ORE89593.1"/>
    </source>
</evidence>
<dbReference type="PANTHER" id="PTHR48111">
    <property type="entry name" value="REGULATOR OF RPOS"/>
    <property type="match status" value="1"/>
</dbReference>
<keyword evidence="7" id="KW-1185">Reference proteome</keyword>
<dbReference type="InterPro" id="IPR011006">
    <property type="entry name" value="CheY-like_superfamily"/>
</dbReference>
<keyword evidence="3" id="KW-0597">Phosphoprotein</keyword>
<dbReference type="Pfam" id="PF04397">
    <property type="entry name" value="LytTR"/>
    <property type="match status" value="1"/>
</dbReference>
<feature type="modified residue" description="4-aspartylphosphate" evidence="3">
    <location>
        <position position="53"/>
    </location>
</feature>
<keyword evidence="1" id="KW-0902">Two-component regulatory system</keyword>
<keyword evidence="2" id="KW-0238">DNA-binding</keyword>
<comment type="caution">
    <text evidence="6">The sequence shown here is derived from an EMBL/GenBank/DDBJ whole genome shotgun (WGS) entry which is preliminary data.</text>
</comment>
<evidence type="ECO:0000259" key="4">
    <source>
        <dbReference type="PROSITE" id="PS50110"/>
    </source>
</evidence>
<gene>
    <name evidence="6" type="ORF">ATO7_06920</name>
</gene>
<dbReference type="GO" id="GO:0000976">
    <property type="term" value="F:transcription cis-regulatory region binding"/>
    <property type="evidence" value="ECO:0007669"/>
    <property type="project" value="TreeGrafter"/>
</dbReference>
<dbReference type="PROSITE" id="PS50110">
    <property type="entry name" value="RESPONSE_REGULATORY"/>
    <property type="match status" value="1"/>
</dbReference>
<feature type="domain" description="HTH LytTR-type" evidence="5">
    <location>
        <begin position="141"/>
        <end position="248"/>
    </location>
</feature>
<dbReference type="GO" id="GO:0000156">
    <property type="term" value="F:phosphorelay response regulator activity"/>
    <property type="evidence" value="ECO:0007669"/>
    <property type="project" value="TreeGrafter"/>
</dbReference>
<evidence type="ECO:0000256" key="2">
    <source>
        <dbReference type="ARBA" id="ARBA00023125"/>
    </source>
</evidence>